<dbReference type="AlphaFoldDB" id="A0A6P7YBN2"/>
<dbReference type="Pfam" id="PF00501">
    <property type="entry name" value="AMP-binding"/>
    <property type="match status" value="1"/>
</dbReference>
<dbReference type="OrthoDB" id="2962993at2759"/>
<reference evidence="14 15" key="1">
    <citation type="submission" date="2025-04" db="UniProtKB">
        <authorList>
            <consortium name="RefSeq"/>
        </authorList>
    </citation>
    <scope>IDENTIFICATION</scope>
</reference>
<keyword evidence="13" id="KW-1185">Reference proteome</keyword>
<comment type="function">
    <text evidence="7">Catalyzes the initial reaction in intramitochondrial fatty acid synthesis, by activating malonate and methylmalonate, but not acetate, into their respective CoA thioester. May have some preference toward very-long-chain substrates.</text>
</comment>
<organism evidence="13 14">
    <name type="scientific">Microcaecilia unicolor</name>
    <dbReference type="NCBI Taxonomy" id="1415580"/>
    <lineage>
        <taxon>Eukaryota</taxon>
        <taxon>Metazoa</taxon>
        <taxon>Chordata</taxon>
        <taxon>Craniata</taxon>
        <taxon>Vertebrata</taxon>
        <taxon>Euteleostomi</taxon>
        <taxon>Amphibia</taxon>
        <taxon>Gymnophiona</taxon>
        <taxon>Siphonopidae</taxon>
        <taxon>Microcaecilia</taxon>
    </lineage>
</organism>
<dbReference type="FunFam" id="3.30.300.30:FF:000031">
    <property type="entry name" value="Acyl-CoA synthetase family member 3"/>
    <property type="match status" value="1"/>
</dbReference>
<evidence type="ECO:0000313" key="14">
    <source>
        <dbReference type="RefSeq" id="XP_030060460.1"/>
    </source>
</evidence>
<dbReference type="InterPro" id="IPR042099">
    <property type="entry name" value="ANL_N_sf"/>
</dbReference>
<evidence type="ECO:0000256" key="4">
    <source>
        <dbReference type="ARBA" id="ARBA00023098"/>
    </source>
</evidence>
<dbReference type="GO" id="GO:0090409">
    <property type="term" value="F:malonyl-CoA synthetase activity"/>
    <property type="evidence" value="ECO:0007669"/>
    <property type="project" value="UniProtKB-EC"/>
</dbReference>
<dbReference type="InterPro" id="IPR045851">
    <property type="entry name" value="AMP-bd_C_sf"/>
</dbReference>
<evidence type="ECO:0000256" key="3">
    <source>
        <dbReference type="ARBA" id="ARBA00022832"/>
    </source>
</evidence>
<dbReference type="GO" id="GO:0005739">
    <property type="term" value="C:mitochondrion"/>
    <property type="evidence" value="ECO:0007669"/>
    <property type="project" value="UniProtKB-ARBA"/>
</dbReference>
<comment type="similarity">
    <text evidence="1">Belongs to the ATP-dependent AMP-binding enzyme family.</text>
</comment>
<evidence type="ECO:0000256" key="8">
    <source>
        <dbReference type="ARBA" id="ARBA00066540"/>
    </source>
</evidence>
<evidence type="ECO:0000256" key="9">
    <source>
        <dbReference type="ARBA" id="ARBA00067560"/>
    </source>
</evidence>
<keyword evidence="2" id="KW-0436">Ligase</keyword>
<proteinExistence type="inferred from homology"/>
<dbReference type="RefSeq" id="XP_030060461.1">
    <property type="nucleotide sequence ID" value="XM_030204601.1"/>
</dbReference>
<dbReference type="InterPro" id="IPR020845">
    <property type="entry name" value="AMP-binding_CS"/>
</dbReference>
<sequence length="587" mass="66456">MLSVFTYHHLGVNFQGGGILCSSWCCLRDCLRLWSVNCFRRGLHTAQSASFNRVAPVFTRVSTFADKTAIFDQNGQHTYKELYRLSHRLSQQIHRALKCLSGDLQEERISFLCPNDASYVVTQWASWMSGAIAVPLCRKHPPPELEYVIQDSQSCLVIAEEDYVETVAPITRNLGIELLVLPKLAVFASSNDEGLEDGCAITEWKERGAMIIYTSGTTGRPKGVLSTHRNIQAMVTDLVDEWEWKKEDVILHVLPLHHVHGVVNKLMCPLWVGATCVMLSEFSPQKVWEHFLKKRAPYINVFMAVPTIYCKLIEYYDQHFSQVHVQDFVRATCQQTIRLMVSGSSALPIPILERWREITGHTLLERYGMTEIGMALSNPLKGVRVPGSVGTPLPRVEVCIGTKNCSKEDSSYTIYAQGNWKATKVTPGFENREGELLVKGPAVFREYWNKPQETRETFTADGWFRTGDTAVYKDGTYWILGRTSVDIIKSGGYKISALEVERHLLVHPSITDVAVIGAPDHTWGQRVTAVVKLREGDVLSLKELKEWARGFMTPYTIPAELILVEEIPRNVMGKINKKELLKYFFPQ</sequence>
<gene>
    <name evidence="14 15" type="primary">ACSF3</name>
</gene>
<protein>
    <recommendedName>
        <fullName evidence="9">Malonate--CoA ligase ACSF3, mitochondrial</fullName>
        <ecNumber evidence="8">6.2.1.76</ecNumber>
    </recommendedName>
    <alternativeName>
        <fullName evidence="10">Acyl-CoA synthetase family member 3</fullName>
    </alternativeName>
</protein>
<evidence type="ECO:0000256" key="5">
    <source>
        <dbReference type="ARBA" id="ARBA00048666"/>
    </source>
</evidence>
<dbReference type="CTD" id="197322"/>
<dbReference type="GO" id="GO:0006633">
    <property type="term" value="P:fatty acid biosynthetic process"/>
    <property type="evidence" value="ECO:0007669"/>
    <property type="project" value="UniProtKB-ARBA"/>
</dbReference>
<dbReference type="Pfam" id="PF13193">
    <property type="entry name" value="AMP-binding_C"/>
    <property type="match status" value="1"/>
</dbReference>
<evidence type="ECO:0000256" key="7">
    <source>
        <dbReference type="ARBA" id="ARBA00055210"/>
    </source>
</evidence>
<dbReference type="GeneID" id="115470954"/>
<dbReference type="SUPFAM" id="SSF56801">
    <property type="entry name" value="Acetyl-CoA synthetase-like"/>
    <property type="match status" value="1"/>
</dbReference>
<comment type="catalytic activity">
    <reaction evidence="5">
        <text>tetracosanoate + ATP + CoA = tetracosanoyl-CoA + AMP + diphosphate</text>
        <dbReference type="Rhea" id="RHEA:33639"/>
        <dbReference type="ChEBI" id="CHEBI:30616"/>
        <dbReference type="ChEBI" id="CHEBI:31014"/>
        <dbReference type="ChEBI" id="CHEBI:33019"/>
        <dbReference type="ChEBI" id="CHEBI:57287"/>
        <dbReference type="ChEBI" id="CHEBI:65052"/>
        <dbReference type="ChEBI" id="CHEBI:456215"/>
    </reaction>
    <physiologicalReaction direction="left-to-right" evidence="5">
        <dbReference type="Rhea" id="RHEA:33640"/>
    </physiologicalReaction>
</comment>
<dbReference type="FunFam" id="3.40.50.12780:FF:000030">
    <property type="entry name" value="Acyl-CoA synthetase family member 3"/>
    <property type="match status" value="1"/>
</dbReference>
<evidence type="ECO:0000259" key="12">
    <source>
        <dbReference type="Pfam" id="PF13193"/>
    </source>
</evidence>
<dbReference type="KEGG" id="muo:115470954"/>
<dbReference type="PANTHER" id="PTHR43201">
    <property type="entry name" value="ACYL-COA SYNTHETASE"/>
    <property type="match status" value="1"/>
</dbReference>
<evidence type="ECO:0000256" key="2">
    <source>
        <dbReference type="ARBA" id="ARBA00022598"/>
    </source>
</evidence>
<evidence type="ECO:0000313" key="13">
    <source>
        <dbReference type="Proteomes" id="UP000515156"/>
    </source>
</evidence>
<accession>A0A6P7YBN2</accession>
<evidence type="ECO:0000259" key="11">
    <source>
        <dbReference type="Pfam" id="PF00501"/>
    </source>
</evidence>
<dbReference type="PANTHER" id="PTHR43201:SF8">
    <property type="entry name" value="ACYL-COA SYNTHETASE FAMILY MEMBER 3"/>
    <property type="match status" value="1"/>
</dbReference>
<dbReference type="GO" id="GO:0031956">
    <property type="term" value="F:medium-chain fatty acid-CoA ligase activity"/>
    <property type="evidence" value="ECO:0007669"/>
    <property type="project" value="TreeGrafter"/>
</dbReference>
<dbReference type="Gene3D" id="3.30.300.30">
    <property type="match status" value="1"/>
</dbReference>
<dbReference type="InterPro" id="IPR000873">
    <property type="entry name" value="AMP-dep_synth/lig_dom"/>
</dbReference>
<dbReference type="InterPro" id="IPR025110">
    <property type="entry name" value="AMP-bd_C"/>
</dbReference>
<dbReference type="EC" id="6.2.1.76" evidence="8"/>
<feature type="domain" description="AMP-binding enzyme C-terminal" evidence="12">
    <location>
        <begin position="499"/>
        <end position="574"/>
    </location>
</feature>
<evidence type="ECO:0000256" key="10">
    <source>
        <dbReference type="ARBA" id="ARBA00078916"/>
    </source>
</evidence>
<keyword evidence="3" id="KW-0276">Fatty acid metabolism</keyword>
<dbReference type="CDD" id="cd05941">
    <property type="entry name" value="MCS"/>
    <property type="match status" value="1"/>
</dbReference>
<name>A0A6P7YBN2_9AMPH</name>
<dbReference type="RefSeq" id="XP_030060460.1">
    <property type="nucleotide sequence ID" value="XM_030204600.1"/>
</dbReference>
<comment type="catalytic activity">
    <reaction evidence="6">
        <text>malonate + ATP + CoA = malonyl-CoA + AMP + diphosphate</text>
        <dbReference type="Rhea" id="RHEA:32139"/>
        <dbReference type="ChEBI" id="CHEBI:15792"/>
        <dbReference type="ChEBI" id="CHEBI:30616"/>
        <dbReference type="ChEBI" id="CHEBI:33019"/>
        <dbReference type="ChEBI" id="CHEBI:57287"/>
        <dbReference type="ChEBI" id="CHEBI:57384"/>
        <dbReference type="ChEBI" id="CHEBI:456215"/>
        <dbReference type="EC" id="6.2.1.76"/>
    </reaction>
    <physiologicalReaction direction="left-to-right" evidence="6">
        <dbReference type="Rhea" id="RHEA:32140"/>
    </physiologicalReaction>
</comment>
<dbReference type="Gene3D" id="3.40.50.12780">
    <property type="entry name" value="N-terminal domain of ligase-like"/>
    <property type="match status" value="1"/>
</dbReference>
<feature type="domain" description="AMP-dependent synthetase/ligase" evidence="11">
    <location>
        <begin position="60"/>
        <end position="448"/>
    </location>
</feature>
<evidence type="ECO:0000256" key="1">
    <source>
        <dbReference type="ARBA" id="ARBA00006432"/>
    </source>
</evidence>
<evidence type="ECO:0000313" key="15">
    <source>
        <dbReference type="RefSeq" id="XP_030060461.1"/>
    </source>
</evidence>
<dbReference type="GO" id="GO:0090410">
    <property type="term" value="P:malonate catabolic process"/>
    <property type="evidence" value="ECO:0007669"/>
    <property type="project" value="UniProtKB-ARBA"/>
</dbReference>
<dbReference type="PROSITE" id="PS00455">
    <property type="entry name" value="AMP_BINDING"/>
    <property type="match status" value="1"/>
</dbReference>
<dbReference type="Proteomes" id="UP000515156">
    <property type="component" value="Chromosome 5"/>
</dbReference>
<keyword evidence="4" id="KW-0443">Lipid metabolism</keyword>
<evidence type="ECO:0000256" key="6">
    <source>
        <dbReference type="ARBA" id="ARBA00051573"/>
    </source>
</evidence>